<organism evidence="3">
    <name type="scientific">Monotropa hypopitys var. americana</name>
    <dbReference type="NCBI Taxonomy" id="1862694"/>
    <lineage>
        <taxon>Eukaryota</taxon>
        <taxon>Viridiplantae</taxon>
        <taxon>Streptophyta</taxon>
        <taxon>Embryophyta</taxon>
        <taxon>Tracheophyta</taxon>
        <taxon>Spermatophyta</taxon>
        <taxon>Magnoliopsida</taxon>
        <taxon>eudicotyledons</taxon>
        <taxon>Gunneridae</taxon>
        <taxon>Pentapetalae</taxon>
        <taxon>asterids</taxon>
        <taxon>Ericales</taxon>
        <taxon>Ericaceae</taxon>
        <taxon>Pyroloideae</taxon>
        <taxon>Monotropeae</taxon>
        <taxon>Monotropa</taxon>
    </lineage>
</organism>
<gene>
    <name evidence="3" type="primary">clpP</name>
</gene>
<dbReference type="GO" id="GO:0004176">
    <property type="term" value="F:ATP-dependent peptidase activity"/>
    <property type="evidence" value="ECO:0007669"/>
    <property type="project" value="InterPro"/>
</dbReference>
<evidence type="ECO:0000313" key="3">
    <source>
        <dbReference type="EMBL" id="ASN78941.1"/>
    </source>
</evidence>
<dbReference type="PANTHER" id="PTHR10381">
    <property type="entry name" value="ATP-DEPENDENT CLP PROTEASE PROTEOLYTIC SUBUNIT"/>
    <property type="match status" value="1"/>
</dbReference>
<geneLocation type="plastid" evidence="3"/>
<dbReference type="GO" id="GO:0051117">
    <property type="term" value="F:ATPase binding"/>
    <property type="evidence" value="ECO:0007669"/>
    <property type="project" value="TreeGrafter"/>
</dbReference>
<keyword evidence="3" id="KW-0378">Hydrolase</keyword>
<dbReference type="PANTHER" id="PTHR10381:SF11">
    <property type="entry name" value="ATP-DEPENDENT CLP PROTEASE PROTEOLYTIC SUBUNIT, MITOCHONDRIAL"/>
    <property type="match status" value="1"/>
</dbReference>
<dbReference type="SUPFAM" id="SSF52096">
    <property type="entry name" value="ClpP/crotonase"/>
    <property type="match status" value="1"/>
</dbReference>
<dbReference type="GO" id="GO:0004252">
    <property type="term" value="F:serine-type endopeptidase activity"/>
    <property type="evidence" value="ECO:0007669"/>
    <property type="project" value="InterPro"/>
</dbReference>
<evidence type="ECO:0000256" key="1">
    <source>
        <dbReference type="ARBA" id="ARBA00007039"/>
    </source>
</evidence>
<dbReference type="Pfam" id="PF00574">
    <property type="entry name" value="CLP_protease"/>
    <property type="match status" value="1"/>
</dbReference>
<accession>A0A221SQY3</accession>
<dbReference type="InterPro" id="IPR029045">
    <property type="entry name" value="ClpP/crotonase-like_dom_sf"/>
</dbReference>
<dbReference type="InterPro" id="IPR001907">
    <property type="entry name" value="ClpP"/>
</dbReference>
<evidence type="ECO:0000256" key="2">
    <source>
        <dbReference type="RuleBase" id="RU003567"/>
    </source>
</evidence>
<dbReference type="GO" id="GO:0006515">
    <property type="term" value="P:protein quality control for misfolded or incompletely synthesized proteins"/>
    <property type="evidence" value="ECO:0007669"/>
    <property type="project" value="TreeGrafter"/>
</dbReference>
<name>A0A221SQY3_9ERIC</name>
<proteinExistence type="inferred from homology"/>
<dbReference type="GO" id="GO:0009368">
    <property type="term" value="C:endopeptidase Clp complex"/>
    <property type="evidence" value="ECO:0007669"/>
    <property type="project" value="TreeGrafter"/>
</dbReference>
<keyword evidence="3" id="KW-0645">Protease</keyword>
<protein>
    <recommendedName>
        <fullName evidence="2">ATP-dependent Clp protease proteolytic subunit</fullName>
    </recommendedName>
</protein>
<dbReference type="AlphaFoldDB" id="A0A221SQY3"/>
<dbReference type="PRINTS" id="PR00127">
    <property type="entry name" value="CLPPROTEASEP"/>
</dbReference>
<dbReference type="Gene3D" id="3.90.226.10">
    <property type="entry name" value="2-enoyl-CoA Hydratase, Chain A, domain 1"/>
    <property type="match status" value="1"/>
</dbReference>
<dbReference type="GO" id="GO:0009532">
    <property type="term" value="C:plastid stroma"/>
    <property type="evidence" value="ECO:0007669"/>
    <property type="project" value="UniProtKB-ARBA"/>
</dbReference>
<keyword evidence="3" id="KW-0934">Plastid</keyword>
<reference evidence="3" key="1">
    <citation type="journal article" date="2017" name="New Phytol.">
        <title>On the brink: the highly reduced plastomes of nonphotosynthetic Ericaceae.</title>
        <authorList>
            <person name="Braukmann T.W.A."/>
            <person name="Broe M.B."/>
            <person name="Stefanovic S."/>
            <person name="Freudenstein J.V."/>
        </authorList>
    </citation>
    <scope>NUCLEOTIDE SEQUENCE</scope>
</reference>
<dbReference type="InterPro" id="IPR023562">
    <property type="entry name" value="ClpP/TepA"/>
</dbReference>
<comment type="similarity">
    <text evidence="1 2">Belongs to the peptidase S14 family.</text>
</comment>
<dbReference type="EMBL" id="MF120264">
    <property type="protein sequence ID" value="ASN78941.1"/>
    <property type="molecule type" value="Genomic_DNA"/>
</dbReference>
<sequence>MIFYQNYINAYPFDAEGYEKEKKKGKGNKKEKKEPKIIIPKVPYIEIEEVEELERVKNEPNDSENGYEYEEDIIDSENGYEYEEDIIDSENGYEYEEDIIYKKKIYYEEVVNYIDLYSFLYKNGIIFLWENLTMEVANKIIKLIICLDIYGDAPEKASVLINCSKGSLLASRTLCNFMNEGADINIETIGCGKVGGPGIYALLGGRTRLAFPKCSFLLYRPNIKLDPRLPPSAYEVDANIKLKICGSLQDIFTKKTGQPPEFIRDIGRRGRYMSATEAREYRIIDGIIGGFNFKKSEDETQEKSDKNGG</sequence>